<dbReference type="AlphaFoldDB" id="A0A914DPJ9"/>
<feature type="transmembrane region" description="Helical" evidence="6">
    <location>
        <begin position="169"/>
        <end position="187"/>
    </location>
</feature>
<organism evidence="7 8">
    <name type="scientific">Acrobeloides nanus</name>
    <dbReference type="NCBI Taxonomy" id="290746"/>
    <lineage>
        <taxon>Eukaryota</taxon>
        <taxon>Metazoa</taxon>
        <taxon>Ecdysozoa</taxon>
        <taxon>Nematoda</taxon>
        <taxon>Chromadorea</taxon>
        <taxon>Rhabditida</taxon>
        <taxon>Tylenchina</taxon>
        <taxon>Cephalobomorpha</taxon>
        <taxon>Cephaloboidea</taxon>
        <taxon>Cephalobidae</taxon>
        <taxon>Acrobeloides</taxon>
    </lineage>
</organism>
<evidence type="ECO:0000256" key="5">
    <source>
        <dbReference type="ARBA" id="ARBA00023136"/>
    </source>
</evidence>
<feature type="transmembrane region" description="Helical" evidence="6">
    <location>
        <begin position="139"/>
        <end position="157"/>
    </location>
</feature>
<dbReference type="InterPro" id="IPR038330">
    <property type="entry name" value="TspO/MBR-related_sf"/>
</dbReference>
<reference evidence="8" key="1">
    <citation type="submission" date="2022-11" db="UniProtKB">
        <authorList>
            <consortium name="WormBaseParasite"/>
        </authorList>
    </citation>
    <scope>IDENTIFICATION</scope>
</reference>
<evidence type="ECO:0000313" key="8">
    <source>
        <dbReference type="WBParaSite" id="ACRNAN_scaffold3200.g19171.t1"/>
    </source>
</evidence>
<dbReference type="Gene3D" id="1.20.1260.100">
    <property type="entry name" value="TspO/MBR protein"/>
    <property type="match status" value="1"/>
</dbReference>
<evidence type="ECO:0000256" key="2">
    <source>
        <dbReference type="ARBA" id="ARBA00007524"/>
    </source>
</evidence>
<keyword evidence="7" id="KW-1185">Reference proteome</keyword>
<sequence length="196" mass="22049">MESKAWPGSYTDRAINSVVKSSRMPFLWTTSDTKGAFYTSLIPVGAYITGHMICSGDRQLGTWLNSLRKPDWAPRDLKSACCMGDLLTMAPLGYATYKTFKTGGGFDYRDTQIAMGLFGANMLFYLGKAYCLSQRDLKCLHLNKLFLSVTALGAAYLYGKIDTNSGYCWIPYCFWTLFGTILSYNLWKKNEDTARE</sequence>
<evidence type="ECO:0000313" key="7">
    <source>
        <dbReference type="Proteomes" id="UP000887540"/>
    </source>
</evidence>
<keyword evidence="3 6" id="KW-0812">Transmembrane</keyword>
<name>A0A914DPJ9_9BILA</name>
<dbReference type="PANTHER" id="PTHR10057">
    <property type="entry name" value="PERIPHERAL-TYPE BENZODIAZEPINE RECEPTOR"/>
    <property type="match status" value="1"/>
</dbReference>
<dbReference type="InterPro" id="IPR004307">
    <property type="entry name" value="TspO_MBR"/>
</dbReference>
<comment type="similarity">
    <text evidence="2">Belongs to the TspO/BZRP family.</text>
</comment>
<dbReference type="Proteomes" id="UP000887540">
    <property type="component" value="Unplaced"/>
</dbReference>
<dbReference type="PANTHER" id="PTHR10057:SF0">
    <property type="entry name" value="TRANSLOCATOR PROTEIN"/>
    <property type="match status" value="1"/>
</dbReference>
<dbReference type="GO" id="GO:0033013">
    <property type="term" value="P:tetrapyrrole metabolic process"/>
    <property type="evidence" value="ECO:0007669"/>
    <property type="project" value="UniProtKB-ARBA"/>
</dbReference>
<evidence type="ECO:0000256" key="1">
    <source>
        <dbReference type="ARBA" id="ARBA00004141"/>
    </source>
</evidence>
<dbReference type="GO" id="GO:0005741">
    <property type="term" value="C:mitochondrial outer membrane"/>
    <property type="evidence" value="ECO:0007669"/>
    <property type="project" value="TreeGrafter"/>
</dbReference>
<proteinExistence type="inferred from homology"/>
<evidence type="ECO:0000256" key="6">
    <source>
        <dbReference type="SAM" id="Phobius"/>
    </source>
</evidence>
<evidence type="ECO:0000256" key="4">
    <source>
        <dbReference type="ARBA" id="ARBA00022989"/>
    </source>
</evidence>
<evidence type="ECO:0000256" key="3">
    <source>
        <dbReference type="ARBA" id="ARBA00022692"/>
    </source>
</evidence>
<keyword evidence="5 6" id="KW-0472">Membrane</keyword>
<protein>
    <submittedName>
        <fullName evidence="8">Uncharacterized protein</fullName>
    </submittedName>
</protein>
<accession>A0A914DPJ9</accession>
<keyword evidence="4 6" id="KW-1133">Transmembrane helix</keyword>
<dbReference type="WBParaSite" id="ACRNAN_scaffold3200.g19171.t1">
    <property type="protein sequence ID" value="ACRNAN_scaffold3200.g19171.t1"/>
    <property type="gene ID" value="ACRNAN_scaffold3200.g19171"/>
</dbReference>
<dbReference type="Pfam" id="PF03073">
    <property type="entry name" value="TspO_MBR"/>
    <property type="match status" value="1"/>
</dbReference>
<feature type="transmembrane region" description="Helical" evidence="6">
    <location>
        <begin position="113"/>
        <end position="132"/>
    </location>
</feature>
<comment type="subcellular location">
    <subcellularLocation>
        <location evidence="1">Membrane</location>
        <topology evidence="1">Multi-pass membrane protein</topology>
    </subcellularLocation>
</comment>